<protein>
    <recommendedName>
        <fullName evidence="4">Vanadium-dependent haloperoxidase</fullName>
    </recommendedName>
</protein>
<feature type="signal peptide" evidence="1">
    <location>
        <begin position="1"/>
        <end position="21"/>
    </location>
</feature>
<dbReference type="PANTHER" id="PTHR34599">
    <property type="entry name" value="PEROXIDASE-RELATED"/>
    <property type="match status" value="1"/>
</dbReference>
<dbReference type="SUPFAM" id="SSF48317">
    <property type="entry name" value="Acid phosphatase/Vanadium-dependent haloperoxidase"/>
    <property type="match status" value="2"/>
</dbReference>
<name>A0ABS3J4N0_9HYPH</name>
<keyword evidence="3" id="KW-1185">Reference proteome</keyword>
<evidence type="ECO:0000313" key="3">
    <source>
        <dbReference type="Proteomes" id="UP000664288"/>
    </source>
</evidence>
<evidence type="ECO:0000313" key="2">
    <source>
        <dbReference type="EMBL" id="MBO0903893.1"/>
    </source>
</evidence>
<dbReference type="InterPro" id="IPR052559">
    <property type="entry name" value="V-haloperoxidase"/>
</dbReference>
<accession>A0ABS3J4N0</accession>
<gene>
    <name evidence="2" type="ORF">J1C47_09590</name>
</gene>
<dbReference type="EMBL" id="JAFMPY010000008">
    <property type="protein sequence ID" value="MBO0903893.1"/>
    <property type="molecule type" value="Genomic_DNA"/>
</dbReference>
<dbReference type="PANTHER" id="PTHR34599:SF1">
    <property type="entry name" value="PHOSPHATIDIC ACID PHOSPHATASE TYPE 2_HALOPEROXIDASE DOMAIN-CONTAINING PROTEIN"/>
    <property type="match status" value="1"/>
</dbReference>
<feature type="chain" id="PRO_5047407991" description="Vanadium-dependent haloperoxidase" evidence="1">
    <location>
        <begin position="22"/>
        <end position="800"/>
    </location>
</feature>
<dbReference type="RefSeq" id="WP_207350540.1">
    <property type="nucleotide sequence ID" value="NZ_JAFMPY010000008.1"/>
</dbReference>
<dbReference type="InterPro" id="IPR016119">
    <property type="entry name" value="Br/Cl_peroxidase_C"/>
</dbReference>
<comment type="caution">
    <text evidence="2">The sequence shown here is derived from an EMBL/GenBank/DDBJ whole genome shotgun (WGS) entry which is preliminary data.</text>
</comment>
<dbReference type="Gene3D" id="1.10.606.10">
    <property type="entry name" value="Vanadium-containing Chloroperoxidase, domain 2"/>
    <property type="match status" value="1"/>
</dbReference>
<proteinExistence type="predicted"/>
<reference evidence="2 3" key="1">
    <citation type="submission" date="2021-03" db="EMBL/GenBank/DDBJ databases">
        <title>Whole genome sequence of Jiella sp. MQZ13P-4.</title>
        <authorList>
            <person name="Tuo L."/>
        </authorList>
    </citation>
    <scope>NUCLEOTIDE SEQUENCE [LARGE SCALE GENOMIC DNA]</scope>
    <source>
        <strain evidence="2 3">MQZ13P-4</strain>
    </source>
</reference>
<dbReference type="InterPro" id="IPR036938">
    <property type="entry name" value="PAP2/HPO_sf"/>
</dbReference>
<dbReference type="Gene3D" id="1.20.144.10">
    <property type="entry name" value="Phosphatidic acid phosphatase type 2/haloperoxidase"/>
    <property type="match status" value="1"/>
</dbReference>
<keyword evidence="1" id="KW-0732">Signal</keyword>
<evidence type="ECO:0008006" key="4">
    <source>
        <dbReference type="Google" id="ProtNLM"/>
    </source>
</evidence>
<dbReference type="Proteomes" id="UP000664288">
    <property type="component" value="Unassembled WGS sequence"/>
</dbReference>
<evidence type="ECO:0000256" key="1">
    <source>
        <dbReference type="SAM" id="SignalP"/>
    </source>
</evidence>
<organism evidence="2 3">
    <name type="scientific">Jiella sonneratiae</name>
    <dbReference type="NCBI Taxonomy" id="2816856"/>
    <lineage>
        <taxon>Bacteria</taxon>
        <taxon>Pseudomonadati</taxon>
        <taxon>Pseudomonadota</taxon>
        <taxon>Alphaproteobacteria</taxon>
        <taxon>Hyphomicrobiales</taxon>
        <taxon>Aurantimonadaceae</taxon>
        <taxon>Jiella</taxon>
    </lineage>
</organism>
<sequence length="800" mass="86696">MLKTSVAFCAALWFVSGAAVAQERDHPLRPLSQHDFYRVFGTSPATTTDAQAEEARITSERRWDESMGTATDVLSAAIGKADVTDQTLTNSTALLRLLRLRGDTLTYLYLWHLVALDTTAVDHAPTGPGIMHQQVGPARSSRALAMVHQALFEVANALNGTPYATTLHTPPSFDLSVPPGLTGPQKEKFLRAREAAAMTEAAYLTLGLLYPNLRQATLHTAAPGLSQLSWFSTESARTSFSDALCSDLAPALSLHVYYQCSLKAIEGDNDPDLDLLKQAREDGVAIGREIAGTIKAEREGDNARLEEPELDATFDYRFRPDAPNRVFVQWLQDPVSKISTALGGNWMHVKPFALKSNYQFRPSEADAPRVVLPVGGTAQQIVDAARKLKSYNAVAKWGTDPRFDGTGAGTPGAPKLDRLFLAQYWAYDGTAYLCAPPRLYNQIALKVLARIRDLQRTGAAPELVGRERIDTNSTADVARFLALVNFAMADAAIAAWDAKFYFQFPRPVTYIRAVQALDSRNEAVAGFEPAGAGTTGALDPGQAGGQSPIESFAAPQNAQVETGVPYPVQEVAGAPVPTPAARTEQDRFLLPRGAASQTKWFPAGAQVTNSDAPFNITPPFPAYVSGHAAFGGALFGVLRQFVSPKMEFTFKSDEFNGYSKDVFNYVRCAAGPGGSRRDKVTPAKFCAPRPMTLDCAERENADSRIWMGVHWIDDADDGIVLGNRVARQVYATLMAPRSGARAQAAFSVQPADYPDAGRNMREKLLCKDITMNDLPTGWSSENGEVGFGAVELVNIEAIRP</sequence>